<keyword evidence="4" id="KW-1185">Reference proteome</keyword>
<feature type="chain" id="PRO_5041420406" evidence="2">
    <location>
        <begin position="29"/>
        <end position="858"/>
    </location>
</feature>
<accession>A0AA39WS45</accession>
<dbReference type="Proteomes" id="UP001175000">
    <property type="component" value="Unassembled WGS sequence"/>
</dbReference>
<feature type="signal peptide" evidence="2">
    <location>
        <begin position="1"/>
        <end position="28"/>
    </location>
</feature>
<evidence type="ECO:0000313" key="3">
    <source>
        <dbReference type="EMBL" id="KAK0620582.1"/>
    </source>
</evidence>
<gene>
    <name evidence="3" type="ORF">B0T14DRAFT_234406</name>
</gene>
<feature type="region of interest" description="Disordered" evidence="1">
    <location>
        <begin position="365"/>
        <end position="530"/>
    </location>
</feature>
<protein>
    <submittedName>
        <fullName evidence="3">Uncharacterized protein</fullName>
    </submittedName>
</protein>
<name>A0AA39WS45_9PEZI</name>
<reference evidence="3" key="1">
    <citation type="submission" date="2023-06" db="EMBL/GenBank/DDBJ databases">
        <title>Genome-scale phylogeny and comparative genomics of the fungal order Sordariales.</title>
        <authorList>
            <consortium name="Lawrence Berkeley National Laboratory"/>
            <person name="Hensen N."/>
            <person name="Bonometti L."/>
            <person name="Westerberg I."/>
            <person name="Brannstrom I.O."/>
            <person name="Guillou S."/>
            <person name="Cros-Aarteil S."/>
            <person name="Calhoun S."/>
            <person name="Haridas S."/>
            <person name="Kuo A."/>
            <person name="Mondo S."/>
            <person name="Pangilinan J."/>
            <person name="Riley R."/>
            <person name="Labutti K."/>
            <person name="Andreopoulos B."/>
            <person name="Lipzen A."/>
            <person name="Chen C."/>
            <person name="Yanf M."/>
            <person name="Daum C."/>
            <person name="Ng V."/>
            <person name="Clum A."/>
            <person name="Steindorff A."/>
            <person name="Ohm R."/>
            <person name="Martin F."/>
            <person name="Silar P."/>
            <person name="Natvig D."/>
            <person name="Lalanne C."/>
            <person name="Gautier V."/>
            <person name="Ament-Velasquez S.L."/>
            <person name="Kruys A."/>
            <person name="Hutchinson M.I."/>
            <person name="Powell A.J."/>
            <person name="Barry K."/>
            <person name="Miller A.N."/>
            <person name="Grigoriev I.V."/>
            <person name="Debuchy R."/>
            <person name="Gladieux P."/>
            <person name="Thoren M.H."/>
            <person name="Johannesson H."/>
        </authorList>
    </citation>
    <scope>NUCLEOTIDE SEQUENCE</scope>
    <source>
        <strain evidence="3">CBS 606.72</strain>
    </source>
</reference>
<feature type="region of interest" description="Disordered" evidence="1">
    <location>
        <begin position="613"/>
        <end position="641"/>
    </location>
</feature>
<evidence type="ECO:0000313" key="4">
    <source>
        <dbReference type="Proteomes" id="UP001175000"/>
    </source>
</evidence>
<keyword evidence="2" id="KW-0732">Signal</keyword>
<sequence length="858" mass="94962">MDEESGTMAAWAALGAAIVALLIALAQATQQYVATAQNMRKCEKSVWGPMPGHPGRRVWVWHQLRFRIVYDMANIFIPTDYWHSPGNARQFPASRTTVLPAPFDPPLVNPDPEGAVQSYSEACWVGFARQLSYVCPSAVRLGLLTGDVDRLPADLPVVPMQISVRDLIALGLTTGMSLQYASGDHVEMSGPSGLIKSSDHPLLGKMVHFTAFSAAPRGALKGLLNGDISKSWLRRLQGIASVAKQEYDIPKRRYYESLALRWRTYAHQLPQRRDSVSASEAGPDEVTHLRFVDMQGAEHAVPADECETWELLTQTLEAKNIATTPYIIRGPENKAVPRKSWKPLLKVIRKGDLQTTFKIVQGDYIDPRPAAPAHAATETEIHADGQESSAAVEVPGDGQDGIPMADLHEARGTPLPADRSKEQPDSLGTKSNTPPPPSVQKRKLARASKGPLLAITFGEDATRSRQPRPYAHAAAASSPSWDSRYDSSSSERSYARRVRPRAAPRYGAPRYDSPRYDSPRYDSPRYDALRHGSPRYDTEEYWRSRQSRAYVSADTPRVSLPPPVLSFFWASQLDVELGYWATPWSEGMYSSCCSALPMMVDMALEGLKRTARKANVKKTADSKNKHQPPGKNSTNDASAESKPEEIVYADFHSSVVLDDLWVCLRNGDHTWPPYAINARGGGLVDMVPASSTPLINFSAFRDEEEKLPPLTLLRSVHDARLAGSKSKPKTLLRDRILELASIDLWLAHASVTESIDEGETNLVSNAAAMAEEIWLEFGYAIMDTRDESWSRDGGDWAVRALAKRICEHLSRELSSPAEVYFAWVAFLRAVKVLQCIDDGPDTSTALRSFEDDLLVYMV</sequence>
<feature type="compositionally biased region" description="Low complexity" evidence="1">
    <location>
        <begin position="471"/>
        <end position="492"/>
    </location>
</feature>
<evidence type="ECO:0000256" key="1">
    <source>
        <dbReference type="SAM" id="MobiDB-lite"/>
    </source>
</evidence>
<evidence type="ECO:0000256" key="2">
    <source>
        <dbReference type="SAM" id="SignalP"/>
    </source>
</evidence>
<comment type="caution">
    <text evidence="3">The sequence shown here is derived from an EMBL/GenBank/DDBJ whole genome shotgun (WGS) entry which is preliminary data.</text>
</comment>
<dbReference type="AlphaFoldDB" id="A0AA39WS45"/>
<proteinExistence type="predicted"/>
<dbReference type="EMBL" id="JAULSU010000004">
    <property type="protein sequence ID" value="KAK0620582.1"/>
    <property type="molecule type" value="Genomic_DNA"/>
</dbReference>
<feature type="compositionally biased region" description="Basic and acidic residues" evidence="1">
    <location>
        <begin position="512"/>
        <end position="530"/>
    </location>
</feature>
<organism evidence="3 4">
    <name type="scientific">Immersiella caudata</name>
    <dbReference type="NCBI Taxonomy" id="314043"/>
    <lineage>
        <taxon>Eukaryota</taxon>
        <taxon>Fungi</taxon>
        <taxon>Dikarya</taxon>
        <taxon>Ascomycota</taxon>
        <taxon>Pezizomycotina</taxon>
        <taxon>Sordariomycetes</taxon>
        <taxon>Sordariomycetidae</taxon>
        <taxon>Sordariales</taxon>
        <taxon>Lasiosphaeriaceae</taxon>
        <taxon>Immersiella</taxon>
    </lineage>
</organism>